<feature type="compositionally biased region" description="Polar residues" evidence="1">
    <location>
        <begin position="248"/>
        <end position="257"/>
    </location>
</feature>
<reference evidence="3" key="1">
    <citation type="submission" date="2022-01" db="EMBL/GenBank/DDBJ databases">
        <authorList>
            <person name="King R."/>
        </authorList>
    </citation>
    <scope>NUCLEOTIDE SEQUENCE</scope>
</reference>
<dbReference type="InterPro" id="IPR036910">
    <property type="entry name" value="HMG_box_dom_sf"/>
</dbReference>
<dbReference type="OrthoDB" id="20772at2759"/>
<feature type="compositionally biased region" description="Basic and acidic residues" evidence="1">
    <location>
        <begin position="308"/>
        <end position="317"/>
    </location>
</feature>
<dbReference type="Proteomes" id="UP001153737">
    <property type="component" value="Chromosome 9"/>
</dbReference>
<dbReference type="SUPFAM" id="SSF47095">
    <property type="entry name" value="HMG-box"/>
    <property type="match status" value="1"/>
</dbReference>
<reference evidence="3" key="2">
    <citation type="submission" date="2022-10" db="EMBL/GenBank/DDBJ databases">
        <authorList>
            <consortium name="ENA_rothamsted_submissions"/>
            <consortium name="culmorum"/>
            <person name="King R."/>
        </authorList>
    </citation>
    <scope>NUCLEOTIDE SEQUENCE</scope>
</reference>
<dbReference type="GO" id="GO:0005634">
    <property type="term" value="C:nucleus"/>
    <property type="evidence" value="ECO:0007669"/>
    <property type="project" value="UniProtKB-ARBA"/>
</dbReference>
<dbReference type="Pfam" id="PF10263">
    <property type="entry name" value="SprT-like"/>
    <property type="match status" value="1"/>
</dbReference>
<feature type="region of interest" description="Disordered" evidence="1">
    <location>
        <begin position="308"/>
        <end position="340"/>
    </location>
</feature>
<dbReference type="PANTHER" id="PTHR23099:SF0">
    <property type="entry name" value="GERM CELL NUCLEAR ACIDIC PROTEIN"/>
    <property type="match status" value="1"/>
</dbReference>
<evidence type="ECO:0000259" key="2">
    <source>
        <dbReference type="SMART" id="SM00731"/>
    </source>
</evidence>
<feature type="compositionally biased region" description="Basic and acidic residues" evidence="1">
    <location>
        <begin position="463"/>
        <end position="475"/>
    </location>
</feature>
<accession>A0A9N9SML9</accession>
<feature type="region of interest" description="Disordered" evidence="1">
    <location>
        <begin position="437"/>
        <end position="552"/>
    </location>
</feature>
<sequence length="826" mass="92823">MDTSEESICLLSTMSPKIKNKLKPGQKRFRRVAGASILALKSNIRRSTMYEKLGITPNNEELCLADSRSSTESCDSEKWNILNKTPIIISDTDESSDEGVDKVSDIISKTDNMKNGSLSDEKVNDIVCWIDRVNTEKNSSNTTVFSELSTIQGDTGENYLPEGTGQAVNSTFATPVCKRFDELFKNNDKNNILKVFNESYEGNDDKADLIQSVENLVIEDSFNDPNITSKSSSTEPKTEIQIDVSSLPKLNQDSKTSSAEHEENIQNIISRSPELNESLPKGTDEDDEDMETLLDALYGHSWRAKKDLVLPKTEPRKNKSRNKSHNKVNTLPRGTNSERKPKLSLLYKNPYLYSGNARSGDILKEKQITESKTLSQTPLMARLRELCDSDTSSDNSPVNPILKTKLSFDSNITDDSDDIVSKYFKKNTTVKTKLNFSPDITEDNEGNNKASVCFGNSTTGADLPKKLEDRIEKKINGIKGPGSTNKKNGKKCLESQKENIETPKKKKQKPKNTPRKQQSTSSSSLDSYGTNSDSGSKSKAHKTGLNHSSVSLTSDEEWEEEISKIDHSMVIVNGTYSFLASLSKAIPISKCDMSARIYRNNFKNFRDQLTKKLFDLFNESIFDDSIPQDTVLEWNDRLLNTAGQCHCKKIIRRSGKLERSVRIVLSNKVLDSAERLRDTLVHEMCHAATWIVNCVSDGHGMYWKAWAYKAMKTYPELPPISRCHNYVVNTKYTYKCTGCGYSIGRHTKSLDVERKRCGYCHGKFEVFINKTDKKGTTKSVPATPKKEATGFALFVKENYGIYKTPDVKHGDVMKILGQKFQKIKLK</sequence>
<evidence type="ECO:0000313" key="4">
    <source>
        <dbReference type="Proteomes" id="UP001153737"/>
    </source>
</evidence>
<dbReference type="GO" id="GO:0006974">
    <property type="term" value="P:DNA damage response"/>
    <property type="evidence" value="ECO:0007669"/>
    <property type="project" value="UniProtKB-ARBA"/>
</dbReference>
<proteinExistence type="predicted"/>
<name>A0A9N9SML9_PHACE</name>
<dbReference type="EMBL" id="OU896715">
    <property type="protein sequence ID" value="CAG9825392.1"/>
    <property type="molecule type" value="Genomic_DNA"/>
</dbReference>
<feature type="compositionally biased region" description="Basic residues" evidence="1">
    <location>
        <begin position="504"/>
        <end position="514"/>
    </location>
</feature>
<evidence type="ECO:0000313" key="3">
    <source>
        <dbReference type="EMBL" id="CAG9825392.1"/>
    </source>
</evidence>
<dbReference type="AlphaFoldDB" id="A0A9N9SML9"/>
<feature type="region of interest" description="Disordered" evidence="1">
    <location>
        <begin position="222"/>
        <end position="287"/>
    </location>
</feature>
<organism evidence="3 4">
    <name type="scientific">Phaedon cochleariae</name>
    <name type="common">Mustard beetle</name>
    <dbReference type="NCBI Taxonomy" id="80249"/>
    <lineage>
        <taxon>Eukaryota</taxon>
        <taxon>Metazoa</taxon>
        <taxon>Ecdysozoa</taxon>
        <taxon>Arthropoda</taxon>
        <taxon>Hexapoda</taxon>
        <taxon>Insecta</taxon>
        <taxon>Pterygota</taxon>
        <taxon>Neoptera</taxon>
        <taxon>Endopterygota</taxon>
        <taxon>Coleoptera</taxon>
        <taxon>Polyphaga</taxon>
        <taxon>Cucujiformia</taxon>
        <taxon>Chrysomeloidea</taxon>
        <taxon>Chrysomelidae</taxon>
        <taxon>Chrysomelinae</taxon>
        <taxon>Chrysomelini</taxon>
        <taxon>Phaedon</taxon>
    </lineage>
</organism>
<feature type="compositionally biased region" description="Low complexity" evidence="1">
    <location>
        <begin position="515"/>
        <end position="534"/>
    </location>
</feature>
<dbReference type="SMART" id="SM00731">
    <property type="entry name" value="SprT"/>
    <property type="match status" value="1"/>
</dbReference>
<feature type="compositionally biased region" description="Polar residues" evidence="1">
    <location>
        <begin position="447"/>
        <end position="460"/>
    </location>
</feature>
<keyword evidence="4" id="KW-1185">Reference proteome</keyword>
<feature type="domain" description="SprT-like" evidence="2">
    <location>
        <begin position="607"/>
        <end position="767"/>
    </location>
</feature>
<dbReference type="InterPro" id="IPR006640">
    <property type="entry name" value="SprT-like_domain"/>
</dbReference>
<feature type="compositionally biased region" description="Basic and acidic residues" evidence="1">
    <location>
        <begin position="491"/>
        <end position="503"/>
    </location>
</feature>
<protein>
    <recommendedName>
        <fullName evidence="2">SprT-like domain-containing protein</fullName>
    </recommendedName>
</protein>
<feature type="compositionally biased region" description="Polar residues" evidence="1">
    <location>
        <begin position="265"/>
        <end position="275"/>
    </location>
</feature>
<gene>
    <name evidence="3" type="ORF">PHAECO_LOCUS12508</name>
</gene>
<evidence type="ECO:0000256" key="1">
    <source>
        <dbReference type="SAM" id="MobiDB-lite"/>
    </source>
</evidence>
<dbReference type="PANTHER" id="PTHR23099">
    <property type="entry name" value="TRANSCRIPTIONAL REGULATOR"/>
    <property type="match status" value="1"/>
</dbReference>